<feature type="transmembrane region" description="Helical" evidence="2">
    <location>
        <begin position="359"/>
        <end position="380"/>
    </location>
</feature>
<evidence type="ECO:0000313" key="3">
    <source>
        <dbReference type="EMBL" id="PZF82839.1"/>
    </source>
</evidence>
<evidence type="ECO:0000313" key="4">
    <source>
        <dbReference type="Proteomes" id="UP000248764"/>
    </source>
</evidence>
<feature type="transmembrane region" description="Helical" evidence="2">
    <location>
        <begin position="449"/>
        <end position="472"/>
    </location>
</feature>
<proteinExistence type="predicted"/>
<evidence type="ECO:0000256" key="1">
    <source>
        <dbReference type="SAM" id="MobiDB-lite"/>
    </source>
</evidence>
<feature type="transmembrane region" description="Helical" evidence="2">
    <location>
        <begin position="520"/>
        <end position="543"/>
    </location>
</feature>
<accession>A0A2W2C3N4</accession>
<organism evidence="3 4">
    <name type="scientific">Jiangella anatolica</name>
    <dbReference type="NCBI Taxonomy" id="2670374"/>
    <lineage>
        <taxon>Bacteria</taxon>
        <taxon>Bacillati</taxon>
        <taxon>Actinomycetota</taxon>
        <taxon>Actinomycetes</taxon>
        <taxon>Jiangellales</taxon>
        <taxon>Jiangellaceae</taxon>
        <taxon>Jiangella</taxon>
    </lineage>
</organism>
<evidence type="ECO:0000256" key="2">
    <source>
        <dbReference type="SAM" id="Phobius"/>
    </source>
</evidence>
<protein>
    <submittedName>
        <fullName evidence="3">ABC transporter permease</fullName>
    </submittedName>
</protein>
<feature type="transmembrane region" description="Helical" evidence="2">
    <location>
        <begin position="413"/>
        <end position="437"/>
    </location>
</feature>
<feature type="transmembrane region" description="Helical" evidence="2">
    <location>
        <begin position="259"/>
        <end position="278"/>
    </location>
</feature>
<name>A0A2W2C3N4_9ACTN</name>
<sequence>MSVATAEPRPRQHAARRPAGSTLTGTGTMIRFILRRDRVRLPIWIGAIVLSVVGSLPTFTETYPTAADRQARADLLDNPATVALTGPGYGTDGDDYTFGAMTANELLLWVAIAMALMSILLMVRHTRAEEETGRTELLRAGVLGRHAGTTAAFTVVAGANLLIGLLLGLLMPGALDELSMSSSLLFGAAVASVGLVFTGVGALAAQVTEHARAATGIGAAALGVAFALRAIGDVGAEALSWLSPIGWAQRTKVYVDDRWWPLLISAALTALLMAAAYATTSRRDVGAGLVQPRPGSPRAGKDLASPLGLAVRLQRGGLLGWGVGLLVFGIAYGSLAPSIEEFVSDNSTLQDFLGDAGSLIDGFMAMVMMMMALLAAAYGLSSMLRLRGEETSGRAEPVLATAVSRTRLAASHLTVALGGSLVLMLAGGLGLGVMAAITLEDGGMVGKMLGAAVAHLVGIWLVVAIVVALFGWAPQLVALGWVVLTYGVVVGVLGGFFQFPDWVTKISPFHAASSLPGGDLGTVAVVIMGVLAVALIWIGLLGFRRRDLTTT</sequence>
<dbReference type="Proteomes" id="UP000248764">
    <property type="component" value="Unassembled WGS sequence"/>
</dbReference>
<keyword evidence="2" id="KW-0812">Transmembrane</keyword>
<keyword evidence="2" id="KW-0472">Membrane</keyword>
<comment type="caution">
    <text evidence="3">The sequence shown here is derived from an EMBL/GenBank/DDBJ whole genome shotgun (WGS) entry which is preliminary data.</text>
</comment>
<feature type="transmembrane region" description="Helical" evidence="2">
    <location>
        <begin position="479"/>
        <end position="500"/>
    </location>
</feature>
<feature type="transmembrane region" description="Helical" evidence="2">
    <location>
        <begin position="318"/>
        <end position="339"/>
    </location>
</feature>
<feature type="transmembrane region" description="Helical" evidence="2">
    <location>
        <begin position="106"/>
        <end position="126"/>
    </location>
</feature>
<dbReference type="EMBL" id="POTW01000032">
    <property type="protein sequence ID" value="PZF82839.1"/>
    <property type="molecule type" value="Genomic_DNA"/>
</dbReference>
<feature type="transmembrane region" description="Helical" evidence="2">
    <location>
        <begin position="217"/>
        <end position="239"/>
    </location>
</feature>
<feature type="transmembrane region" description="Helical" evidence="2">
    <location>
        <begin position="183"/>
        <end position="205"/>
    </location>
</feature>
<feature type="transmembrane region" description="Helical" evidence="2">
    <location>
        <begin position="147"/>
        <end position="171"/>
    </location>
</feature>
<reference evidence="3 4" key="1">
    <citation type="submission" date="2018-01" db="EMBL/GenBank/DDBJ databases">
        <title>Draft genome sequence of Jiangella sp. GTF31.</title>
        <authorList>
            <person name="Sahin N."/>
            <person name="Ay H."/>
            <person name="Saygin H."/>
        </authorList>
    </citation>
    <scope>NUCLEOTIDE SEQUENCE [LARGE SCALE GENOMIC DNA]</scope>
    <source>
        <strain evidence="3 4">GTF31</strain>
    </source>
</reference>
<gene>
    <name evidence="3" type="ORF">C1I92_15150</name>
</gene>
<keyword evidence="4" id="KW-1185">Reference proteome</keyword>
<keyword evidence="2" id="KW-1133">Transmembrane helix</keyword>
<dbReference type="AlphaFoldDB" id="A0A2W2C3N4"/>
<dbReference type="RefSeq" id="WP_111255482.1">
    <property type="nucleotide sequence ID" value="NZ_POTW01000032.1"/>
</dbReference>
<feature type="transmembrane region" description="Helical" evidence="2">
    <location>
        <begin position="41"/>
        <end position="59"/>
    </location>
</feature>
<feature type="region of interest" description="Disordered" evidence="1">
    <location>
        <begin position="1"/>
        <end position="22"/>
    </location>
</feature>